<sequence length="154" mass="16908">MGQPIDARQTAKAIEEANQQVGALCYRVSDKGRLRVLMVTSRRTGRWIIPKGWPMVGKTASEAAAQEAWEEAGVRGVAEETSIGAFTYTKLRGPGDGCLLCRVTVFPLAVQHLADRFPEKNQRDRSWMSPAEAAKQVAEKGLAELLKAFAPEPR</sequence>
<dbReference type="SUPFAM" id="SSF55811">
    <property type="entry name" value="Nudix"/>
    <property type="match status" value="1"/>
</dbReference>
<evidence type="ECO:0000259" key="5">
    <source>
        <dbReference type="PROSITE" id="PS51462"/>
    </source>
</evidence>
<dbReference type="AlphaFoldDB" id="A0A132C051"/>
<dbReference type="PANTHER" id="PTHR12629">
    <property type="entry name" value="DIPHOSPHOINOSITOL POLYPHOSPHATE PHOSPHOHYDROLASE"/>
    <property type="match status" value="1"/>
</dbReference>
<dbReference type="PROSITE" id="PS51462">
    <property type="entry name" value="NUDIX"/>
    <property type="match status" value="1"/>
</dbReference>
<protein>
    <submittedName>
        <fullName evidence="6">NUDIX domain protein</fullName>
    </submittedName>
</protein>
<evidence type="ECO:0000256" key="1">
    <source>
        <dbReference type="ARBA" id="ARBA00001946"/>
    </source>
</evidence>
<evidence type="ECO:0000313" key="7">
    <source>
        <dbReference type="Proteomes" id="UP000068382"/>
    </source>
</evidence>
<dbReference type="Pfam" id="PF00293">
    <property type="entry name" value="NUDIX"/>
    <property type="match status" value="1"/>
</dbReference>
<dbReference type="CDD" id="cd04666">
    <property type="entry name" value="NUDIX_DIPP2_like_Nudt4"/>
    <property type="match status" value="1"/>
</dbReference>
<dbReference type="EMBL" id="LPUY01000038">
    <property type="protein sequence ID" value="KUP93953.1"/>
    <property type="molecule type" value="Genomic_DNA"/>
</dbReference>
<proteinExistence type="predicted"/>
<evidence type="ECO:0000256" key="4">
    <source>
        <dbReference type="ARBA" id="ARBA00022842"/>
    </source>
</evidence>
<keyword evidence="3" id="KW-0378">Hydrolase</keyword>
<comment type="cofactor">
    <cofactor evidence="1">
        <name>Mg(2+)</name>
        <dbReference type="ChEBI" id="CHEBI:18420"/>
    </cofactor>
</comment>
<organism evidence="6 7">
    <name type="scientific">Tritonibacter horizontis</name>
    <dbReference type="NCBI Taxonomy" id="1768241"/>
    <lineage>
        <taxon>Bacteria</taxon>
        <taxon>Pseudomonadati</taxon>
        <taxon>Pseudomonadota</taxon>
        <taxon>Alphaproteobacteria</taxon>
        <taxon>Rhodobacterales</taxon>
        <taxon>Paracoccaceae</taxon>
        <taxon>Tritonibacter</taxon>
    </lineage>
</organism>
<name>A0A132C051_9RHOB</name>
<evidence type="ECO:0000256" key="2">
    <source>
        <dbReference type="ARBA" id="ARBA00022723"/>
    </source>
</evidence>
<evidence type="ECO:0000256" key="3">
    <source>
        <dbReference type="ARBA" id="ARBA00022801"/>
    </source>
</evidence>
<dbReference type="InterPro" id="IPR000086">
    <property type="entry name" value="NUDIX_hydrolase_dom"/>
</dbReference>
<evidence type="ECO:0000313" key="6">
    <source>
        <dbReference type="EMBL" id="KUP93953.1"/>
    </source>
</evidence>
<dbReference type="InterPro" id="IPR015797">
    <property type="entry name" value="NUDIX_hydrolase-like_dom_sf"/>
</dbReference>
<dbReference type="Gene3D" id="3.90.79.10">
    <property type="entry name" value="Nucleoside Triphosphate Pyrophosphohydrolase"/>
    <property type="match status" value="1"/>
</dbReference>
<dbReference type="OrthoDB" id="7066910at2"/>
<dbReference type="InterPro" id="IPR047198">
    <property type="entry name" value="DDP-like_NUDIX"/>
</dbReference>
<reference evidence="6 7" key="1">
    <citation type="submission" date="2015-12" db="EMBL/GenBank/DDBJ databases">
        <title>Genome sequence of the marine Rhodobacteraceae strain O3.65, Candidatus Tritonibacter horizontis.</title>
        <authorList>
            <person name="Poehlein A."/>
            <person name="Giebel H.A."/>
            <person name="Voget S."/>
            <person name="Brinkhoff T."/>
        </authorList>
    </citation>
    <scope>NUCLEOTIDE SEQUENCE [LARGE SCALE GENOMIC DNA]</scope>
    <source>
        <strain evidence="6 7">O3.65</strain>
    </source>
</reference>
<dbReference type="GO" id="GO:0005737">
    <property type="term" value="C:cytoplasm"/>
    <property type="evidence" value="ECO:0007669"/>
    <property type="project" value="TreeGrafter"/>
</dbReference>
<comment type="caution">
    <text evidence="6">The sequence shown here is derived from an EMBL/GenBank/DDBJ whole genome shotgun (WGS) entry which is preliminary data.</text>
</comment>
<gene>
    <name evidence="6" type="ORF">TRIHO_11340</name>
</gene>
<keyword evidence="2" id="KW-0479">Metal-binding</keyword>
<dbReference type="RefSeq" id="WP_068241266.1">
    <property type="nucleotide sequence ID" value="NZ_LPUY01000038.1"/>
</dbReference>
<feature type="domain" description="Nudix hydrolase" evidence="5">
    <location>
        <begin position="18"/>
        <end position="150"/>
    </location>
</feature>
<accession>A0A132C051</accession>
<keyword evidence="4" id="KW-0460">Magnesium</keyword>
<dbReference type="PANTHER" id="PTHR12629:SF0">
    <property type="entry name" value="DIPHOSPHOINOSITOL-POLYPHOSPHATE DIPHOSPHATASE"/>
    <property type="match status" value="1"/>
</dbReference>
<keyword evidence="7" id="KW-1185">Reference proteome</keyword>
<dbReference type="Proteomes" id="UP000068382">
    <property type="component" value="Unassembled WGS sequence"/>
</dbReference>
<dbReference type="GO" id="GO:0046872">
    <property type="term" value="F:metal ion binding"/>
    <property type="evidence" value="ECO:0007669"/>
    <property type="project" value="UniProtKB-KW"/>
</dbReference>
<dbReference type="GO" id="GO:0016462">
    <property type="term" value="F:pyrophosphatase activity"/>
    <property type="evidence" value="ECO:0007669"/>
    <property type="project" value="InterPro"/>
</dbReference>